<gene>
    <name evidence="2" type="ORF">LL038_16205</name>
</gene>
<evidence type="ECO:0000313" key="2">
    <source>
        <dbReference type="EMBL" id="WAG59174.1"/>
    </source>
</evidence>
<feature type="transmembrane region" description="Helical" evidence="1">
    <location>
        <begin position="6"/>
        <end position="23"/>
    </location>
</feature>
<dbReference type="RefSeq" id="WP_216123742.1">
    <property type="nucleotide sequence ID" value="NZ_CP086140.1"/>
</dbReference>
<evidence type="ECO:0000313" key="3">
    <source>
        <dbReference type="Proteomes" id="UP001164733"/>
    </source>
</evidence>
<keyword evidence="1" id="KW-0472">Membrane</keyword>
<proteinExistence type="predicted"/>
<keyword evidence="1" id="KW-0812">Transmembrane</keyword>
<evidence type="ECO:0000256" key="1">
    <source>
        <dbReference type="SAM" id="Phobius"/>
    </source>
</evidence>
<reference evidence="2" key="1">
    <citation type="submission" date="2021-11" db="EMBL/GenBank/DDBJ databases">
        <title>Clostridia strains as spoilage organisms.</title>
        <authorList>
            <person name="Wambui J."/>
            <person name="Stevens M.J.A."/>
            <person name="Stephan R."/>
        </authorList>
    </citation>
    <scope>NUCLEOTIDE SEQUENCE</scope>
    <source>
        <strain evidence="2">CF009</strain>
    </source>
</reference>
<keyword evidence="1" id="KW-1133">Transmembrane helix</keyword>
<protein>
    <submittedName>
        <fullName evidence="2">FeoB-associated Cys-rich membrane protein</fullName>
    </submittedName>
</protein>
<dbReference type="EMBL" id="CP086239">
    <property type="protein sequence ID" value="WAG59174.1"/>
    <property type="molecule type" value="Genomic_DNA"/>
</dbReference>
<name>A0AA47EFC7_9CLOT</name>
<accession>A0AA47EFC7</accession>
<sequence length="43" mass="4623">MWIEVSIALFIIAIAGHIIYHSLKSKGSGDCGCGNCSSKQKKK</sequence>
<dbReference type="Proteomes" id="UP001164733">
    <property type="component" value="Chromosome"/>
</dbReference>
<dbReference type="AlphaFoldDB" id="A0AA47EFC7"/>
<organism evidence="2 3">
    <name type="scientific">Clostridium estertheticum</name>
    <dbReference type="NCBI Taxonomy" id="238834"/>
    <lineage>
        <taxon>Bacteria</taxon>
        <taxon>Bacillati</taxon>
        <taxon>Bacillota</taxon>
        <taxon>Clostridia</taxon>
        <taxon>Eubacteriales</taxon>
        <taxon>Clostridiaceae</taxon>
        <taxon>Clostridium</taxon>
    </lineage>
</organism>
<dbReference type="Pfam" id="PF12669">
    <property type="entry name" value="FeoB_associated"/>
    <property type="match status" value="1"/>
</dbReference>